<dbReference type="GO" id="GO:0003677">
    <property type="term" value="F:DNA binding"/>
    <property type="evidence" value="ECO:0007669"/>
    <property type="project" value="UniProtKB-KW"/>
</dbReference>
<dbReference type="GO" id="GO:0005634">
    <property type="term" value="C:nucleus"/>
    <property type="evidence" value="ECO:0007669"/>
    <property type="project" value="TreeGrafter"/>
</dbReference>
<evidence type="ECO:0000256" key="1">
    <source>
        <dbReference type="ARBA" id="ARBA00005446"/>
    </source>
</evidence>
<dbReference type="EC" id="5.6.2.4" evidence="8"/>
<dbReference type="SMART" id="SM00490">
    <property type="entry name" value="HELICc"/>
    <property type="match status" value="1"/>
</dbReference>
<protein>
    <recommendedName>
        <fullName evidence="8">DNA 3'-5' helicase</fullName>
        <ecNumber evidence="8">5.6.2.4</ecNumber>
    </recommendedName>
    <alternativeName>
        <fullName evidence="9">DNA 3'-5' helicase BLM</fullName>
    </alternativeName>
</protein>
<evidence type="ECO:0000256" key="6">
    <source>
        <dbReference type="ARBA" id="ARBA00023242"/>
    </source>
</evidence>
<dbReference type="PROSITE" id="PS51192">
    <property type="entry name" value="HELICASE_ATP_BIND_1"/>
    <property type="match status" value="1"/>
</dbReference>
<dbReference type="Pfam" id="PF00270">
    <property type="entry name" value="DEAD"/>
    <property type="match status" value="1"/>
</dbReference>
<feature type="domain" description="Helicase ATP-binding" evidence="10">
    <location>
        <begin position="28"/>
        <end position="206"/>
    </location>
</feature>
<keyword evidence="6" id="KW-0539">Nucleus</keyword>
<keyword evidence="3" id="KW-0067">ATP-binding</keyword>
<evidence type="ECO:0000256" key="7">
    <source>
        <dbReference type="ARBA" id="ARBA00034617"/>
    </source>
</evidence>
<evidence type="ECO:0000313" key="12">
    <source>
        <dbReference type="EnsemblMetazoa" id="Aqu2.1.21543_001"/>
    </source>
</evidence>
<evidence type="ECO:0000259" key="10">
    <source>
        <dbReference type="PROSITE" id="PS51192"/>
    </source>
</evidence>
<comment type="catalytic activity">
    <reaction evidence="7">
        <text>Couples ATP hydrolysis with the unwinding of duplex DNA by translocating in the 3'-5' direction.</text>
        <dbReference type="EC" id="5.6.2.4"/>
    </reaction>
</comment>
<dbReference type="GO" id="GO:0043138">
    <property type="term" value="F:3'-5' DNA helicase activity"/>
    <property type="evidence" value="ECO:0007669"/>
    <property type="project" value="UniProtKB-EC"/>
</dbReference>
<dbReference type="InterPro" id="IPR014001">
    <property type="entry name" value="Helicase_ATP-bd"/>
</dbReference>
<dbReference type="Pfam" id="PF00271">
    <property type="entry name" value="Helicase_C"/>
    <property type="match status" value="1"/>
</dbReference>
<keyword evidence="2" id="KW-0547">Nucleotide-binding</keyword>
<evidence type="ECO:0000256" key="5">
    <source>
        <dbReference type="ARBA" id="ARBA00023235"/>
    </source>
</evidence>
<dbReference type="eggNOG" id="KOG0351">
    <property type="taxonomic scope" value="Eukaryota"/>
</dbReference>
<dbReference type="InterPro" id="IPR027417">
    <property type="entry name" value="P-loop_NTPase"/>
</dbReference>
<dbReference type="GO" id="GO:0000724">
    <property type="term" value="P:double-strand break repair via homologous recombination"/>
    <property type="evidence" value="ECO:0007669"/>
    <property type="project" value="TreeGrafter"/>
</dbReference>
<dbReference type="GO" id="GO:0005694">
    <property type="term" value="C:chromosome"/>
    <property type="evidence" value="ECO:0007669"/>
    <property type="project" value="TreeGrafter"/>
</dbReference>
<reference evidence="12" key="1">
    <citation type="submission" date="2017-05" db="UniProtKB">
        <authorList>
            <consortium name="EnsemblMetazoa"/>
        </authorList>
    </citation>
    <scope>IDENTIFICATION</scope>
</reference>
<dbReference type="AlphaFoldDB" id="A0A1X7U1D5"/>
<dbReference type="GO" id="GO:0005737">
    <property type="term" value="C:cytoplasm"/>
    <property type="evidence" value="ECO:0007669"/>
    <property type="project" value="TreeGrafter"/>
</dbReference>
<comment type="similarity">
    <text evidence="1">Belongs to the helicase family. RecQ subfamily.</text>
</comment>
<accession>A0A1X7U1D5</accession>
<dbReference type="STRING" id="400682.A0A1X7U1D5"/>
<dbReference type="SUPFAM" id="SSF52540">
    <property type="entry name" value="P-loop containing nucleoside triphosphate hydrolases"/>
    <property type="match status" value="1"/>
</dbReference>
<dbReference type="SMART" id="SM00487">
    <property type="entry name" value="DEXDc"/>
    <property type="match status" value="1"/>
</dbReference>
<dbReference type="OMA" id="YESICRE"/>
<dbReference type="OrthoDB" id="6050068at2759"/>
<dbReference type="Gene3D" id="3.40.50.300">
    <property type="entry name" value="P-loop containing nucleotide triphosphate hydrolases"/>
    <property type="match status" value="2"/>
</dbReference>
<evidence type="ECO:0000256" key="4">
    <source>
        <dbReference type="ARBA" id="ARBA00023125"/>
    </source>
</evidence>
<evidence type="ECO:0000256" key="3">
    <source>
        <dbReference type="ARBA" id="ARBA00022840"/>
    </source>
</evidence>
<evidence type="ECO:0000256" key="2">
    <source>
        <dbReference type="ARBA" id="ARBA00022741"/>
    </source>
</evidence>
<sequence length="414" mass="46777">MDRLDKAIVEAACSQGFPSLKEEQALCIREFMLGRDVFAILPTGYGKTTCFSCLPSAFNLYENRSRDNNAIIIVISPLTALICDQVQGLLKRNVNAGYLCSESTADVIQNVRDGAYSIVYMSPELLVEKWRSLFSTSVYKNRFVGLIVDEAHCVVKWGLSFRDAFSRLQEVRSVMPSTVRIMALTATATQPLREKIQAILGMAAPYTIIRSPDKINMRLSVIPEKGFNAFEVPTFFNLILRETKTKLTSLPRIIIFCKIKSDCWKLYSYFKLSLGKYFCHPPGTSAHVVQARLVDMFFKGTDSDVKKSIIDNFTKPSPLRIVICTDAFGMGIDCKDVRCIIHYGVPTDKETYVQQIGRGGREGLESYAILVRSKRLTDNCEPEVLEYINNKCQCRRNVLFQDFENVVRAPENHG</sequence>
<organism evidence="12">
    <name type="scientific">Amphimedon queenslandica</name>
    <name type="common">Sponge</name>
    <dbReference type="NCBI Taxonomy" id="400682"/>
    <lineage>
        <taxon>Eukaryota</taxon>
        <taxon>Metazoa</taxon>
        <taxon>Porifera</taxon>
        <taxon>Demospongiae</taxon>
        <taxon>Heteroscleromorpha</taxon>
        <taxon>Haplosclerida</taxon>
        <taxon>Niphatidae</taxon>
        <taxon>Amphimedon</taxon>
    </lineage>
</organism>
<dbReference type="GO" id="GO:0009378">
    <property type="term" value="F:four-way junction helicase activity"/>
    <property type="evidence" value="ECO:0007669"/>
    <property type="project" value="TreeGrafter"/>
</dbReference>
<keyword evidence="4" id="KW-0238">DNA-binding</keyword>
<evidence type="ECO:0000256" key="8">
    <source>
        <dbReference type="ARBA" id="ARBA00034808"/>
    </source>
</evidence>
<name>A0A1X7U1D5_AMPQE</name>
<feature type="domain" description="Helicase C-terminal" evidence="11">
    <location>
        <begin position="242"/>
        <end position="411"/>
    </location>
</feature>
<dbReference type="PROSITE" id="PS51194">
    <property type="entry name" value="HELICASE_CTER"/>
    <property type="match status" value="1"/>
</dbReference>
<evidence type="ECO:0000256" key="9">
    <source>
        <dbReference type="ARBA" id="ARBA00044542"/>
    </source>
</evidence>
<keyword evidence="5" id="KW-0413">Isomerase</keyword>
<evidence type="ECO:0000259" key="11">
    <source>
        <dbReference type="PROSITE" id="PS51194"/>
    </source>
</evidence>
<proteinExistence type="inferred from homology"/>
<dbReference type="PANTHER" id="PTHR13710:SF153">
    <property type="entry name" value="RECQ-LIKE DNA HELICASE BLM"/>
    <property type="match status" value="1"/>
</dbReference>
<dbReference type="EnsemblMetazoa" id="Aqu2.1.21543_001">
    <property type="protein sequence ID" value="Aqu2.1.21543_001"/>
    <property type="gene ID" value="Aqu2.1.21543"/>
</dbReference>
<dbReference type="InterPro" id="IPR001650">
    <property type="entry name" value="Helicase_C-like"/>
</dbReference>
<dbReference type="InterPro" id="IPR011545">
    <property type="entry name" value="DEAD/DEAH_box_helicase_dom"/>
</dbReference>
<dbReference type="PANTHER" id="PTHR13710">
    <property type="entry name" value="DNA HELICASE RECQ FAMILY MEMBER"/>
    <property type="match status" value="1"/>
</dbReference>
<dbReference type="InParanoid" id="A0A1X7U1D5"/>
<dbReference type="GO" id="GO:0005524">
    <property type="term" value="F:ATP binding"/>
    <property type="evidence" value="ECO:0007669"/>
    <property type="project" value="UniProtKB-KW"/>
</dbReference>